<reference evidence="1" key="1">
    <citation type="submission" date="2013-07" db="EMBL/GenBank/DDBJ databases">
        <title>The genome of an arbuscular mycorrhizal fungus provides insights into the evolution of the oldest plant symbiosis.</title>
        <authorList>
            <consortium name="DOE Joint Genome Institute"/>
            <person name="Tisserant E."/>
            <person name="Malbreil M."/>
            <person name="Kuo A."/>
            <person name="Kohler A."/>
            <person name="Symeonidi A."/>
            <person name="Balestrini R."/>
            <person name="Charron P."/>
            <person name="Duensing N."/>
            <person name="Frei-dit-Frey N."/>
            <person name="Gianinazzi-Pearson V."/>
            <person name="Gilbert B."/>
            <person name="Handa Y."/>
            <person name="Hijri M."/>
            <person name="Kaul R."/>
            <person name="Kawaguchi M."/>
            <person name="Krajinski F."/>
            <person name="Lammers P."/>
            <person name="Lapierre D."/>
            <person name="Masclaux F.G."/>
            <person name="Murat C."/>
            <person name="Morin E."/>
            <person name="Ndikumana S."/>
            <person name="Pagni M."/>
            <person name="Petitpierre D."/>
            <person name="Requena N."/>
            <person name="Rosikiewicz P."/>
            <person name="Riley R."/>
            <person name="Saito K."/>
            <person name="San Clemente H."/>
            <person name="Shapiro H."/>
            <person name="van Tuinen D."/>
            <person name="Becard G."/>
            <person name="Bonfante P."/>
            <person name="Paszkowski U."/>
            <person name="Shachar-Hill Y."/>
            <person name="Young J.P."/>
            <person name="Sanders I.R."/>
            <person name="Henrissat B."/>
            <person name="Rensing S.A."/>
            <person name="Grigoriev I.V."/>
            <person name="Corradi N."/>
            <person name="Roux C."/>
            <person name="Martin F."/>
        </authorList>
    </citation>
    <scope>NUCLEOTIDE SEQUENCE</scope>
    <source>
        <strain evidence="1">DAOM 197198</strain>
    </source>
</reference>
<proteinExistence type="predicted"/>
<evidence type="ECO:0000313" key="1">
    <source>
        <dbReference type="EMBL" id="ERZ95718.1"/>
    </source>
</evidence>
<dbReference type="SMART" id="SM00696">
    <property type="entry name" value="DM9"/>
    <property type="match status" value="2"/>
</dbReference>
<dbReference type="PANTHER" id="PTHR31649:SF1">
    <property type="entry name" value="FARNESOIC ACID O-METHYL TRANSFERASE DOMAIN-CONTAINING PROTEIN"/>
    <property type="match status" value="1"/>
</dbReference>
<dbReference type="AlphaFoldDB" id="U9SIJ0"/>
<dbReference type="HOGENOM" id="CLU_998009_0_0_1"/>
<sequence length="279" mass="30913">MSVAQDHFAAKWVGASGGEIPPNSFLEGDYAIGRGHFKDGLHIGYVDKGREGLVIGWGGKEEFLREYEVLTGDKSHFHWVECSGTCRPQSNFIPLKGGHEAETNKELYIAKAEHNGKIRIGKAGQAANWVKASGGKVPPISFWEGDYAIGRGHFKGGIHIGYVDKDRKGLVISWGGKEEILRDYEVLTGDKSYFHWVERSGTCNPQSFTPLKGGHEANKNEELYIAKMEHNGKIRIGKVGPDWQSMAYGLDGVEYAASNYFVLAIKNNSRQMDPLLEIN</sequence>
<dbReference type="Pfam" id="PF11901">
    <property type="entry name" value="DM9"/>
    <property type="match status" value="2"/>
</dbReference>
<accession>U9SIJ0</accession>
<dbReference type="InterPro" id="IPR006616">
    <property type="entry name" value="DM9_repeat"/>
</dbReference>
<name>U9SIJ0_RHIID</name>
<dbReference type="VEuPathDB" id="FungiDB:RhiirFUN_007174"/>
<dbReference type="PANTHER" id="PTHR31649">
    <property type="entry name" value="AGAP009604-PA"/>
    <property type="match status" value="1"/>
</dbReference>
<gene>
    <name evidence="1" type="ORF">GLOINDRAFT_13349</name>
</gene>
<organism evidence="1">
    <name type="scientific">Rhizophagus irregularis (strain DAOM 181602 / DAOM 197198 / MUCL 43194)</name>
    <name type="common">Arbuscular mycorrhizal fungus</name>
    <name type="synonym">Glomus intraradices</name>
    <dbReference type="NCBI Taxonomy" id="747089"/>
    <lineage>
        <taxon>Eukaryota</taxon>
        <taxon>Fungi</taxon>
        <taxon>Fungi incertae sedis</taxon>
        <taxon>Mucoromycota</taxon>
        <taxon>Glomeromycotina</taxon>
        <taxon>Glomeromycetes</taxon>
        <taxon>Glomerales</taxon>
        <taxon>Glomeraceae</taxon>
        <taxon>Rhizophagus</taxon>
    </lineage>
</organism>
<dbReference type="EMBL" id="KI301024">
    <property type="protein sequence ID" value="ERZ95718.1"/>
    <property type="molecule type" value="Genomic_DNA"/>
</dbReference>
<protein>
    <submittedName>
        <fullName evidence="1">Uncharacterized protein</fullName>
    </submittedName>
</protein>